<feature type="compositionally biased region" description="Low complexity" evidence="1">
    <location>
        <begin position="197"/>
        <end position="208"/>
    </location>
</feature>
<dbReference type="EMBL" id="JARJCN010000081">
    <property type="protein sequence ID" value="KAJ7076448.1"/>
    <property type="molecule type" value="Genomic_DNA"/>
</dbReference>
<feature type="compositionally biased region" description="Low complexity" evidence="1">
    <location>
        <begin position="315"/>
        <end position="333"/>
    </location>
</feature>
<comment type="caution">
    <text evidence="2">The sequence shown here is derived from an EMBL/GenBank/DDBJ whole genome shotgun (WGS) entry which is preliminary data.</text>
</comment>
<accession>A0AAD6XI82</accession>
<evidence type="ECO:0000313" key="3">
    <source>
        <dbReference type="Proteomes" id="UP001222325"/>
    </source>
</evidence>
<keyword evidence="3" id="KW-1185">Reference proteome</keyword>
<feature type="compositionally biased region" description="Polar residues" evidence="1">
    <location>
        <begin position="235"/>
        <end position="244"/>
    </location>
</feature>
<feature type="region of interest" description="Disordered" evidence="1">
    <location>
        <begin position="68"/>
        <end position="362"/>
    </location>
</feature>
<feature type="compositionally biased region" description="Polar residues" evidence="1">
    <location>
        <begin position="157"/>
        <end position="167"/>
    </location>
</feature>
<feature type="compositionally biased region" description="Low complexity" evidence="1">
    <location>
        <begin position="250"/>
        <end position="260"/>
    </location>
</feature>
<dbReference type="AlphaFoldDB" id="A0AAD6XI82"/>
<organism evidence="2 3">
    <name type="scientific">Mycena belliarum</name>
    <dbReference type="NCBI Taxonomy" id="1033014"/>
    <lineage>
        <taxon>Eukaryota</taxon>
        <taxon>Fungi</taxon>
        <taxon>Dikarya</taxon>
        <taxon>Basidiomycota</taxon>
        <taxon>Agaricomycotina</taxon>
        <taxon>Agaricomycetes</taxon>
        <taxon>Agaricomycetidae</taxon>
        <taxon>Agaricales</taxon>
        <taxon>Marasmiineae</taxon>
        <taxon>Mycenaceae</taxon>
        <taxon>Mycena</taxon>
    </lineage>
</organism>
<evidence type="ECO:0000313" key="2">
    <source>
        <dbReference type="EMBL" id="KAJ7076448.1"/>
    </source>
</evidence>
<name>A0AAD6XI82_9AGAR</name>
<sequence length="362" mass="37674">MGRWTQYDEDSYRLPEGVVRTGYDADTGQYIFQSRGGETYRGVAGSQYGPMHAGNALVSAVPQNVALEPEAAPRSDKPKRRATLSDMPSALRNLGRSLAAVSKTWRRDHSPAGDDEDPVLVSRPASAVSGPPPSSEPAPLAASRRHSLVADSPPSLRATSKPQSSKSTEARSSPKPDAPPRAASDTAAKLSKHRRAASSPNPSKSKSTPLPPLPPAASSKNAPTVDPTPIATRFARTSANSMSPDSMALSRSATTSAARSAHPERRSRRTASEHVPPAHTSTATRTLMVGGMVSKTPASPPATGTAKLQKVPPNRAASGRTSSPSASARSTAKPRPRTSDSPLARSPSTAEAHGTLATALAT</sequence>
<gene>
    <name evidence="2" type="ORF">B0H15DRAFT_595026</name>
</gene>
<protein>
    <submittedName>
        <fullName evidence="2">Uncharacterized protein</fullName>
    </submittedName>
</protein>
<proteinExistence type="predicted"/>
<reference evidence="2" key="1">
    <citation type="submission" date="2023-03" db="EMBL/GenBank/DDBJ databases">
        <title>Massive genome expansion in bonnet fungi (Mycena s.s.) driven by repeated elements and novel gene families across ecological guilds.</title>
        <authorList>
            <consortium name="Lawrence Berkeley National Laboratory"/>
            <person name="Harder C.B."/>
            <person name="Miyauchi S."/>
            <person name="Viragh M."/>
            <person name="Kuo A."/>
            <person name="Thoen E."/>
            <person name="Andreopoulos B."/>
            <person name="Lu D."/>
            <person name="Skrede I."/>
            <person name="Drula E."/>
            <person name="Henrissat B."/>
            <person name="Morin E."/>
            <person name="Kohler A."/>
            <person name="Barry K."/>
            <person name="LaButti K."/>
            <person name="Morin E."/>
            <person name="Salamov A."/>
            <person name="Lipzen A."/>
            <person name="Mereny Z."/>
            <person name="Hegedus B."/>
            <person name="Baldrian P."/>
            <person name="Stursova M."/>
            <person name="Weitz H."/>
            <person name="Taylor A."/>
            <person name="Grigoriev I.V."/>
            <person name="Nagy L.G."/>
            <person name="Martin F."/>
            <person name="Kauserud H."/>
        </authorList>
    </citation>
    <scope>NUCLEOTIDE SEQUENCE</scope>
    <source>
        <strain evidence="2">CBHHK173m</strain>
    </source>
</reference>
<evidence type="ECO:0000256" key="1">
    <source>
        <dbReference type="SAM" id="MobiDB-lite"/>
    </source>
</evidence>
<dbReference type="Proteomes" id="UP001222325">
    <property type="component" value="Unassembled WGS sequence"/>
</dbReference>